<evidence type="ECO:0000256" key="20">
    <source>
        <dbReference type="RuleBase" id="RU361144"/>
    </source>
</evidence>
<dbReference type="PANTHER" id="PTHR10514">
    <property type="entry name" value="ANGIOTENSIN-CONVERTING ENZYME"/>
    <property type="match status" value="1"/>
</dbReference>
<feature type="binding site" evidence="16">
    <location>
        <position position="369"/>
    </location>
    <ligand>
        <name>Zn(2+)</name>
        <dbReference type="ChEBI" id="CHEBI:29105"/>
        <label>1</label>
        <note>catalytic</note>
    </ligand>
</feature>
<comment type="catalytic activity">
    <reaction evidence="11">
        <text>Release of a C-terminal dipeptide, oligopeptide-|-Xaa-Yaa, when Xaa is not Pro, and Yaa is neither Asp nor Glu. Thus, conversion of angiotensin I to angiotensin II, with increase in vasoconstrictor activity, but no action on angiotensin II.</text>
        <dbReference type="EC" id="3.4.15.1"/>
    </reaction>
</comment>
<evidence type="ECO:0000313" key="22">
    <source>
        <dbReference type="Proteomes" id="UP000515163"/>
    </source>
</evidence>
<evidence type="ECO:0000256" key="7">
    <source>
        <dbReference type="ARBA" id="ARBA00022833"/>
    </source>
</evidence>
<evidence type="ECO:0000256" key="11">
    <source>
        <dbReference type="ARBA" id="ARBA00036868"/>
    </source>
</evidence>
<dbReference type="EC" id="3.4.-.-" evidence="20"/>
<feature type="binding site" evidence="18">
    <location>
        <position position="393"/>
    </location>
    <ligand>
        <name>Zn(2+)</name>
        <dbReference type="ChEBI" id="CHEBI:29105"/>
        <label>2</label>
        <note>catalytic</note>
    </ligand>
</feature>
<feature type="active site" description="Proton acceptor 2" evidence="14">
    <location>
        <position position="366"/>
    </location>
</feature>
<dbReference type="FunCoup" id="A0A6P8HRE3">
    <property type="interactions" value="276"/>
</dbReference>
<comment type="similarity">
    <text evidence="1 19 20">Belongs to the peptidase M2 family.</text>
</comment>
<dbReference type="Gene3D" id="1.10.1370.30">
    <property type="match status" value="1"/>
</dbReference>
<keyword evidence="5 21" id="KW-0732">Signal</keyword>
<evidence type="ECO:0000256" key="4">
    <source>
        <dbReference type="ARBA" id="ARBA00022723"/>
    </source>
</evidence>
<feature type="active site" description="Proton donor 1" evidence="13">
    <location>
        <position position="495"/>
    </location>
</feature>
<dbReference type="RefSeq" id="XP_031558944.1">
    <property type="nucleotide sequence ID" value="XM_031703084.1"/>
</dbReference>
<evidence type="ECO:0000256" key="5">
    <source>
        <dbReference type="ARBA" id="ARBA00022729"/>
    </source>
</evidence>
<evidence type="ECO:0000256" key="2">
    <source>
        <dbReference type="ARBA" id="ARBA00022645"/>
    </source>
</evidence>
<dbReference type="GeneID" id="116295303"/>
<dbReference type="Pfam" id="PF01401">
    <property type="entry name" value="Peptidase_M2"/>
    <property type="match status" value="1"/>
</dbReference>
<evidence type="ECO:0000256" key="8">
    <source>
        <dbReference type="ARBA" id="ARBA00023049"/>
    </source>
</evidence>
<comment type="caution">
    <text evidence="19">Lacks conserved residue(s) required for the propagation of feature annotation.</text>
</comment>
<evidence type="ECO:0000256" key="13">
    <source>
        <dbReference type="PIRSR" id="PIRSR601548-1"/>
    </source>
</evidence>
<dbReference type="PANTHER" id="PTHR10514:SF27">
    <property type="entry name" value="ANGIOTENSIN-CONVERTING ENZYME"/>
    <property type="match status" value="1"/>
</dbReference>
<feature type="binding site" evidence="16">
    <location>
        <position position="393"/>
    </location>
    <ligand>
        <name>Zn(2+)</name>
        <dbReference type="ChEBI" id="CHEBI:29105"/>
        <label>1</label>
        <note>catalytic</note>
    </ligand>
</feature>
<evidence type="ECO:0000256" key="1">
    <source>
        <dbReference type="ARBA" id="ARBA00008139"/>
    </source>
</evidence>
<dbReference type="CDD" id="cd06461">
    <property type="entry name" value="M2_ACE"/>
    <property type="match status" value="1"/>
</dbReference>
<keyword evidence="2 20" id="KW-0121">Carboxypeptidase</keyword>
<feature type="binding site" evidence="18">
    <location>
        <position position="365"/>
    </location>
    <ligand>
        <name>Zn(2+)</name>
        <dbReference type="ChEBI" id="CHEBI:29105"/>
        <label>2</label>
        <note>catalytic</note>
    </ligand>
</feature>
<name>A0A6P8HRE3_ACTTE</name>
<keyword evidence="22" id="KW-1185">Reference proteome</keyword>
<evidence type="ECO:0000256" key="3">
    <source>
        <dbReference type="ARBA" id="ARBA00022670"/>
    </source>
</evidence>
<feature type="binding site" evidence="16">
    <location>
        <position position="365"/>
    </location>
    <ligand>
        <name>Zn(2+)</name>
        <dbReference type="ChEBI" id="CHEBI:29105"/>
        <label>1</label>
        <note>catalytic</note>
    </ligand>
</feature>
<dbReference type="OrthoDB" id="10029630at2759"/>
<feature type="chain" id="PRO_5028035955" description="Angiotensin-converting enzyme" evidence="21">
    <location>
        <begin position="20"/>
        <end position="698"/>
    </location>
</feature>
<keyword evidence="6 20" id="KW-0378">Hydrolase</keyword>
<evidence type="ECO:0000313" key="23">
    <source>
        <dbReference type="RefSeq" id="XP_031558944.1"/>
    </source>
</evidence>
<dbReference type="GO" id="GO:0016020">
    <property type="term" value="C:membrane"/>
    <property type="evidence" value="ECO:0007669"/>
    <property type="project" value="InterPro"/>
</dbReference>
<dbReference type="SUPFAM" id="SSF55486">
    <property type="entry name" value="Metalloproteases ('zincins'), catalytic domain"/>
    <property type="match status" value="1"/>
</dbReference>
<accession>A0A6P8HRE3</accession>
<dbReference type="Proteomes" id="UP000515163">
    <property type="component" value="Unplaced"/>
</dbReference>
<dbReference type="KEGG" id="aten:116295303"/>
<feature type="disulfide bond" evidence="17">
    <location>
        <begin position="133"/>
        <end position="143"/>
    </location>
</feature>
<keyword evidence="9 17" id="KW-1015">Disulfide bond</keyword>
<feature type="signal peptide" evidence="21">
    <location>
        <begin position="1"/>
        <end position="19"/>
    </location>
</feature>
<reference evidence="23" key="1">
    <citation type="submission" date="2025-08" db="UniProtKB">
        <authorList>
            <consortium name="RefSeq"/>
        </authorList>
    </citation>
    <scope>IDENTIFICATION</scope>
    <source>
        <tissue evidence="23">Tentacle</tissue>
    </source>
</reference>
<feature type="active site" description="Proton acceptor 1" evidence="13">
    <location>
        <position position="366"/>
    </location>
</feature>
<proteinExistence type="inferred from homology"/>
<evidence type="ECO:0000256" key="18">
    <source>
        <dbReference type="PIRSR" id="PIRSR601548-8"/>
    </source>
</evidence>
<evidence type="ECO:0000256" key="14">
    <source>
        <dbReference type="PIRSR" id="PIRSR601548-11"/>
    </source>
</evidence>
<feature type="binding site" evidence="18">
    <location>
        <position position="369"/>
    </location>
    <ligand>
        <name>Zn(2+)</name>
        <dbReference type="ChEBI" id="CHEBI:29105"/>
        <label>2</label>
        <note>catalytic</note>
    </ligand>
</feature>
<comment type="cofactor">
    <cofactor evidence="20">
        <name>Zn(2+)</name>
        <dbReference type="ChEBI" id="CHEBI:29105"/>
    </cofactor>
    <text evidence="20">Binds 1 zinc ion per subunit.</text>
</comment>
<dbReference type="InParanoid" id="A0A6P8HRE3"/>
<dbReference type="InterPro" id="IPR001548">
    <property type="entry name" value="Peptidase_M2"/>
</dbReference>
<feature type="active site" description="Proton donor 2" evidence="14">
    <location>
        <position position="495"/>
    </location>
</feature>
<dbReference type="PRINTS" id="PR00791">
    <property type="entry name" value="PEPDIPTASEA"/>
</dbReference>
<dbReference type="GO" id="GO:0004180">
    <property type="term" value="F:carboxypeptidase activity"/>
    <property type="evidence" value="ECO:0007669"/>
    <property type="project" value="UniProtKB-KW"/>
</dbReference>
<evidence type="ECO:0000256" key="16">
    <source>
        <dbReference type="PIRSR" id="PIRSR601548-3"/>
    </source>
</evidence>
<keyword evidence="10 20" id="KW-0325">Glycoprotein</keyword>
<dbReference type="FunFam" id="1.10.1370.30:FF:000004">
    <property type="entry name" value="Angiotensin-converting enzyme"/>
    <property type="match status" value="1"/>
</dbReference>
<evidence type="ECO:0000256" key="9">
    <source>
        <dbReference type="ARBA" id="ARBA00023157"/>
    </source>
</evidence>
<evidence type="ECO:0000256" key="15">
    <source>
        <dbReference type="PIRSR" id="PIRSR601548-2"/>
    </source>
</evidence>
<evidence type="ECO:0000256" key="17">
    <source>
        <dbReference type="PIRSR" id="PIRSR601548-4"/>
    </source>
</evidence>
<dbReference type="AlphaFoldDB" id="A0A6P8HRE3"/>
<evidence type="ECO:0000256" key="12">
    <source>
        <dbReference type="ARBA" id="ARBA00039858"/>
    </source>
</evidence>
<keyword evidence="3 20" id="KW-0645">Protease</keyword>
<evidence type="ECO:0000256" key="6">
    <source>
        <dbReference type="ARBA" id="ARBA00022801"/>
    </source>
</evidence>
<sequence length="698" mass="79738">MAGLNLFFWRSWSLLLILAEELMIGRSRLKDIEIRGSKTIIEESEALWNYYTDLTPKKEEVSIKASTRAKEFYLEASKNASAMLSKHVDLSHDVARQMRLIRRNAMPNLQKDVEAIEKLQANLTAIFSNGRVCKNSTDSSNFCMPLFPDLNNLMAKSRDYDELVWAWRGWRDAVGPPMRAQYKELVDMLNRGASEHNWGDYGHFVRSEYEMGNDLIPVLNGLWTAVKPLYQELHAYVRYQLKKHYKKMSPDGPIGAHLLGNMWAQDWSAIYDLVQPFPDVAPLHVTPNLIKQHYTPKKMFELAQSFFVSIGLDAMPASFWDKSVLSKPENKSMVCHASAWDFCQGDVRIKMCTSVNQDDLITVHHEMGHVEYYLAYKDLPYAYRTGANPGFHEAIGDTITLSVETPKHLKSIGLLYSLNTSDEATINFLMLQALRRVASLPFTYLVDKWRWKVFAGNIRPSEYNAEWWKLRTYYQGIVAPVPRSENDFDPGAKFHIGSNSQYICYFVSLILQFQFHQSLCRLAKHEGPLHECSIYKSKEAGQKFREMLEAGSSQPWPQTLHHLTGEREMSANAILEYFDPLKKWLFTYRQAHKYPLGWGKLKKQGTANGVRKTINNSSLKPKADSLAANPKGVSFTKAKNSNDGLNLPDLKTALEELQPGNSKTTVNKNESLLEAKSSIVKARPMFLPNKVKDQLNLG</sequence>
<keyword evidence="4 16" id="KW-0479">Metal-binding</keyword>
<feature type="disulfide bond" evidence="17">
    <location>
        <begin position="520"/>
        <end position="532"/>
    </location>
</feature>
<dbReference type="PROSITE" id="PS52011">
    <property type="entry name" value="PEPTIDASE_M2"/>
    <property type="match status" value="1"/>
</dbReference>
<dbReference type="GO" id="GO:0008237">
    <property type="term" value="F:metallopeptidase activity"/>
    <property type="evidence" value="ECO:0007669"/>
    <property type="project" value="UniProtKB-KW"/>
</dbReference>
<keyword evidence="8 20" id="KW-0482">Metalloprotease</keyword>
<evidence type="ECO:0000256" key="10">
    <source>
        <dbReference type="ARBA" id="ARBA00023180"/>
    </source>
</evidence>
<dbReference type="GO" id="GO:0046872">
    <property type="term" value="F:metal ion binding"/>
    <property type="evidence" value="ECO:0007669"/>
    <property type="project" value="UniProtKB-KW"/>
</dbReference>
<organism evidence="22 23">
    <name type="scientific">Actinia tenebrosa</name>
    <name type="common">Australian red waratah sea anemone</name>
    <dbReference type="NCBI Taxonomy" id="6105"/>
    <lineage>
        <taxon>Eukaryota</taxon>
        <taxon>Metazoa</taxon>
        <taxon>Cnidaria</taxon>
        <taxon>Anthozoa</taxon>
        <taxon>Hexacorallia</taxon>
        <taxon>Actiniaria</taxon>
        <taxon>Actiniidae</taxon>
        <taxon>Actinia</taxon>
    </lineage>
</organism>
<gene>
    <name evidence="23" type="primary">LOC116295303</name>
</gene>
<evidence type="ECO:0000256" key="21">
    <source>
        <dbReference type="SAM" id="SignalP"/>
    </source>
</evidence>
<dbReference type="GO" id="GO:0008241">
    <property type="term" value="F:peptidyl-dipeptidase activity"/>
    <property type="evidence" value="ECO:0007669"/>
    <property type="project" value="UniProtKB-EC"/>
</dbReference>
<dbReference type="GO" id="GO:0006508">
    <property type="term" value="P:proteolysis"/>
    <property type="evidence" value="ECO:0007669"/>
    <property type="project" value="UniProtKB-KW"/>
</dbReference>
<feature type="disulfide bond" evidence="17">
    <location>
        <begin position="335"/>
        <end position="352"/>
    </location>
</feature>
<feature type="binding site" evidence="15">
    <location>
        <position position="209"/>
    </location>
    <ligand>
        <name>chloride</name>
        <dbReference type="ChEBI" id="CHEBI:17996"/>
        <label>1</label>
    </ligand>
</feature>
<protein>
    <recommendedName>
        <fullName evidence="12 20">Angiotensin-converting enzyme</fullName>
        <ecNumber evidence="20">3.4.-.-</ecNumber>
    </recommendedName>
</protein>
<evidence type="ECO:0000256" key="19">
    <source>
        <dbReference type="PROSITE-ProRule" id="PRU01355"/>
    </source>
</evidence>
<keyword evidence="7 16" id="KW-0862">Zinc</keyword>